<protein>
    <recommendedName>
        <fullName evidence="1">Aminoacyl-transfer RNA synthetases class-II family profile domain-containing protein</fullName>
    </recommendedName>
</protein>
<sequence length="290" mass="30587">MTSIDTPAARAADDLTAGGWALPAGAVGTHRFTPKFEAVIAGLQARLTALGGTEGPVWHPPVLSRSLIDRAEYAESFPHLLGSVNAMAPQNATEGDADGVVLAPAACYPVYPGLADGTVEEQAHFDVAGYCYRHEATSELGRFRTFRMREFVTVGAEEPVTAWRNAWIERGEKLFAELGVAVEVKSATDPFFGPGGRLMRASQLEQDLKYEFVAKVSPEDPGTAIASANCHKDHLGARFAVRLPGGGTAHSACAAFGLERIALALINAHGDDLNDWPALAAALPTPGSPA</sequence>
<evidence type="ECO:0000259" key="1">
    <source>
        <dbReference type="PROSITE" id="PS50862"/>
    </source>
</evidence>
<organism evidence="2 3">
    <name type="scientific">Streptomyces mobaraensis</name>
    <name type="common">Streptoverticillium mobaraense</name>
    <dbReference type="NCBI Taxonomy" id="35621"/>
    <lineage>
        <taxon>Bacteria</taxon>
        <taxon>Bacillati</taxon>
        <taxon>Actinomycetota</taxon>
        <taxon>Actinomycetes</taxon>
        <taxon>Kitasatosporales</taxon>
        <taxon>Streptomycetaceae</taxon>
        <taxon>Streptomyces</taxon>
    </lineage>
</organism>
<dbReference type="AlphaFoldDB" id="A0A5N5W347"/>
<dbReference type="InterPro" id="IPR006195">
    <property type="entry name" value="aa-tRNA-synth_II"/>
</dbReference>
<dbReference type="Gene3D" id="3.30.930.10">
    <property type="entry name" value="Bira Bifunctional Protein, Domain 2"/>
    <property type="match status" value="1"/>
</dbReference>
<dbReference type="RefSeq" id="WP_152264852.1">
    <property type="nucleotide sequence ID" value="NZ_JBFADJ010000003.1"/>
</dbReference>
<gene>
    <name evidence="2" type="ORF">FRZ00_23465</name>
</gene>
<name>A0A5N5W347_STRMB</name>
<dbReference type="EMBL" id="VOKX01000097">
    <property type="protein sequence ID" value="KAB7837204.1"/>
    <property type="molecule type" value="Genomic_DNA"/>
</dbReference>
<dbReference type="SUPFAM" id="SSF55681">
    <property type="entry name" value="Class II aaRS and biotin synthetases"/>
    <property type="match status" value="1"/>
</dbReference>
<evidence type="ECO:0000313" key="2">
    <source>
        <dbReference type="EMBL" id="KAB7837204.1"/>
    </source>
</evidence>
<accession>A0A5N5W347</accession>
<dbReference type="Proteomes" id="UP000327000">
    <property type="component" value="Unassembled WGS sequence"/>
</dbReference>
<dbReference type="OrthoDB" id="583154at2"/>
<comment type="caution">
    <text evidence="2">The sequence shown here is derived from an EMBL/GenBank/DDBJ whole genome shotgun (WGS) entry which is preliminary data.</text>
</comment>
<dbReference type="InterPro" id="IPR045864">
    <property type="entry name" value="aa-tRNA-synth_II/BPL/LPL"/>
</dbReference>
<keyword evidence="3" id="KW-1185">Reference proteome</keyword>
<dbReference type="PROSITE" id="PS50862">
    <property type="entry name" value="AA_TRNA_LIGASE_II"/>
    <property type="match status" value="1"/>
</dbReference>
<reference evidence="2 3" key="1">
    <citation type="journal article" date="2019" name="Microb. Cell Fact.">
        <title>Exploring novel herbicidin analogues by transcriptional regulator overexpression and MS/MS molecular networking.</title>
        <authorList>
            <person name="Shi Y."/>
            <person name="Gu R."/>
            <person name="Li Y."/>
            <person name="Wang X."/>
            <person name="Ren W."/>
            <person name="Li X."/>
            <person name="Wang L."/>
            <person name="Xie Y."/>
            <person name="Hong B."/>
        </authorList>
    </citation>
    <scope>NUCLEOTIDE SEQUENCE [LARGE SCALE GENOMIC DNA]</scope>
    <source>
        <strain evidence="2 3">US-43</strain>
    </source>
</reference>
<proteinExistence type="predicted"/>
<feature type="domain" description="Aminoacyl-transfer RNA synthetases class-II family profile" evidence="1">
    <location>
        <begin position="129"/>
        <end position="284"/>
    </location>
</feature>
<evidence type="ECO:0000313" key="3">
    <source>
        <dbReference type="Proteomes" id="UP000327000"/>
    </source>
</evidence>